<evidence type="ECO:0000259" key="8">
    <source>
        <dbReference type="PROSITE" id="PS52040"/>
    </source>
</evidence>
<evidence type="ECO:0000313" key="10">
    <source>
        <dbReference type="Proteomes" id="UP001056109"/>
    </source>
</evidence>
<dbReference type="Gene3D" id="2.120.10.90">
    <property type="entry name" value="DNA gyrase/topoisomerase IV, subunit A, C-terminal"/>
    <property type="match status" value="1"/>
</dbReference>
<dbReference type="Gene3D" id="3.30.1360.40">
    <property type="match status" value="1"/>
</dbReference>
<accession>A0ABY5AIT5</accession>
<dbReference type="SMART" id="SM00434">
    <property type="entry name" value="TOP4c"/>
    <property type="match status" value="1"/>
</dbReference>
<dbReference type="SUPFAM" id="SSF56719">
    <property type="entry name" value="Type II DNA topoisomerase"/>
    <property type="match status" value="1"/>
</dbReference>
<dbReference type="InterPro" id="IPR013757">
    <property type="entry name" value="Topo_IIA_A_a_sf"/>
</dbReference>
<dbReference type="SUPFAM" id="SSF101904">
    <property type="entry name" value="GyrA/ParC C-terminal domain-like"/>
    <property type="match status" value="1"/>
</dbReference>
<feature type="active site" description="O-(5'-phospho-DNA)-tyrosine intermediate" evidence="7">
    <location>
        <position position="122"/>
    </location>
</feature>
<reference evidence="9" key="1">
    <citation type="submission" date="2022-06" db="EMBL/GenBank/DDBJ databases">
        <title>Complete Genome Sequence of Arcanobacterium pinnipediorum strain DSM 28752 isolated from a harbour seal.</title>
        <authorList>
            <person name="Borowiak M."/>
            <person name="Kreitlow A."/>
            <person name="Alssahen M."/>
            <person name="Malorny B."/>
            <person name="Laemmler C."/>
            <person name="Prenger-Berninghoff E."/>
            <person name="Siebert U."/>
            <person name="Ploetz M."/>
            <person name="Abdulmawjood A."/>
        </authorList>
    </citation>
    <scope>NUCLEOTIDE SEQUENCE</scope>
    <source>
        <strain evidence="9">DSM 28752</strain>
    </source>
</reference>
<proteinExistence type="inferred from homology"/>
<evidence type="ECO:0000256" key="4">
    <source>
        <dbReference type="ARBA" id="ARBA00023029"/>
    </source>
</evidence>
<comment type="similarity">
    <text evidence="2">Belongs to the type II topoisomerase GyrA/ParC subunit family.</text>
</comment>
<dbReference type="Pfam" id="PF00521">
    <property type="entry name" value="DNA_topoisoIV"/>
    <property type="match status" value="1"/>
</dbReference>
<dbReference type="InterPro" id="IPR002205">
    <property type="entry name" value="Topo_IIA_dom_A"/>
</dbReference>
<keyword evidence="4 7" id="KW-0799">Topoisomerase</keyword>
<gene>
    <name evidence="9" type="ORF">NG665_03865</name>
</gene>
<keyword evidence="10" id="KW-1185">Reference proteome</keyword>
<dbReference type="RefSeq" id="WP_252673970.1">
    <property type="nucleotide sequence ID" value="NZ_CP099547.1"/>
</dbReference>
<organism evidence="9 10">
    <name type="scientific">Arcanobacterium pinnipediorum</name>
    <dbReference type="NCBI Taxonomy" id="1503041"/>
    <lineage>
        <taxon>Bacteria</taxon>
        <taxon>Bacillati</taxon>
        <taxon>Actinomycetota</taxon>
        <taxon>Actinomycetes</taxon>
        <taxon>Actinomycetales</taxon>
        <taxon>Actinomycetaceae</taxon>
        <taxon>Arcanobacterium</taxon>
    </lineage>
</organism>
<dbReference type="InterPro" id="IPR050220">
    <property type="entry name" value="Type_II_DNA_Topoisomerases"/>
</dbReference>
<dbReference type="CDD" id="cd00187">
    <property type="entry name" value="TOP4c"/>
    <property type="match status" value="1"/>
</dbReference>
<dbReference type="Gene3D" id="1.10.268.10">
    <property type="entry name" value="Topoisomerase, domain 3"/>
    <property type="match status" value="1"/>
</dbReference>
<dbReference type="Gene3D" id="3.90.199.10">
    <property type="entry name" value="Topoisomerase II, domain 5"/>
    <property type="match status" value="1"/>
</dbReference>
<dbReference type="Pfam" id="PF03989">
    <property type="entry name" value="DNA_gyraseA_C"/>
    <property type="match status" value="2"/>
</dbReference>
<dbReference type="NCBIfam" id="NF004044">
    <property type="entry name" value="PRK05561.1"/>
    <property type="match status" value="1"/>
</dbReference>
<dbReference type="InterPro" id="IPR035516">
    <property type="entry name" value="Gyrase/topoIV_suA_C"/>
</dbReference>
<evidence type="ECO:0000256" key="6">
    <source>
        <dbReference type="ARBA" id="ARBA00023235"/>
    </source>
</evidence>
<evidence type="ECO:0000256" key="7">
    <source>
        <dbReference type="PROSITE-ProRule" id="PRU01384"/>
    </source>
</evidence>
<feature type="domain" description="Topo IIA-type catalytic" evidence="8">
    <location>
        <begin position="35"/>
        <end position="504"/>
    </location>
</feature>
<dbReference type="InterPro" id="IPR013760">
    <property type="entry name" value="Topo_IIA-like_dom_sf"/>
</dbReference>
<dbReference type="Proteomes" id="UP001056109">
    <property type="component" value="Chromosome"/>
</dbReference>
<evidence type="ECO:0000256" key="5">
    <source>
        <dbReference type="ARBA" id="ARBA00023125"/>
    </source>
</evidence>
<dbReference type="PROSITE" id="PS52040">
    <property type="entry name" value="TOPO_IIA"/>
    <property type="match status" value="1"/>
</dbReference>
<keyword evidence="6 7" id="KW-0413">Isomerase</keyword>
<protein>
    <recommendedName>
        <fullName evidence="3">DNA topoisomerase (ATP-hydrolyzing)</fullName>
        <ecNumber evidence="3">5.6.2.2</ecNumber>
    </recommendedName>
</protein>
<keyword evidence="5 7" id="KW-0238">DNA-binding</keyword>
<dbReference type="EMBL" id="CP099547">
    <property type="protein sequence ID" value="USR80120.1"/>
    <property type="molecule type" value="Genomic_DNA"/>
</dbReference>
<name>A0ABY5AIT5_9ACTO</name>
<dbReference type="InterPro" id="IPR013758">
    <property type="entry name" value="Topo_IIA_A/C_ab"/>
</dbReference>
<comment type="catalytic activity">
    <reaction evidence="1 7">
        <text>ATP-dependent breakage, passage and rejoining of double-stranded DNA.</text>
        <dbReference type="EC" id="5.6.2.2"/>
    </reaction>
</comment>
<dbReference type="EC" id="5.6.2.2" evidence="3"/>
<evidence type="ECO:0000256" key="1">
    <source>
        <dbReference type="ARBA" id="ARBA00000185"/>
    </source>
</evidence>
<evidence type="ECO:0000256" key="3">
    <source>
        <dbReference type="ARBA" id="ARBA00012895"/>
    </source>
</evidence>
<evidence type="ECO:0000256" key="2">
    <source>
        <dbReference type="ARBA" id="ARBA00008263"/>
    </source>
</evidence>
<dbReference type="PANTHER" id="PTHR43493">
    <property type="entry name" value="DNA GYRASE/TOPOISOMERASE SUBUNIT A"/>
    <property type="match status" value="1"/>
</dbReference>
<dbReference type="InterPro" id="IPR006691">
    <property type="entry name" value="GyrA/parC_rep"/>
</dbReference>
<sequence>MVATHNENITDIDVSVEMRNSFLEYSYSVIYSRALPDARDGLKPVQRRILFQMDQMGLKPDRGHVKSSRVVGDVMGRLHPHGDSAIYDAMVRLAQDFSLRLPFVDGHGNFGSPDDGPAAPRYTEVRLAPAALAMTTSLNEDVVDMIANYDNTYLEPEVLPAAIPSLLVNGSSGIAVGMATNMAPHNLGEVIAGARFLLEHPDASLDELMRYIPGPDLPEGGKIVGLEGIRQAYETGRGIFRTRATAHIENISPRKKGIIFTELPYLVGPEKIIEKIKDGVSAKKLQGISGVQNLTDRHHGTRLVVEVKNAFNPEAVLAALYQHTPLEESFGINNVALVDGQPRTLGLKEILDVFLQHRYSVTRRRSEFRLRKAQERLHLVEGLLIAIADIDEVIAVIRSSEDSATAASRLMTIFDLSQAQADYILELRLRRLTKFSHIELESERNSLNETIDDLNDILNSDQRMRHLISQELADVARQFGTQRRTVLLEADAVGQTNKAKPAQLKIEDDPCQVILSATGRIARIVDGEPIRREGPRVAHDAIGAVVNTTNLAEIGVVTSAGMLHRLNVVDIPAIPDTQNAPSLAAGTVLSELLLLAKDETPLTIISLADEAKVLTLATAAGKIKRVALDPPNKSQFDVITLMDHDYVVGANVSADTDVVILVTSDAQLLRFDAAAVRPQGRSGQGIAGIRVGDGAKVVALGVVPADDLAGHAVATIAGSSQALPGTVTGSAKVTPLDRFPAKGRGTGGVRAQRFLRDEDIIVTAWIGQLPPRALTADGKPVNLPNIDERRDASGSALADIVSVIG</sequence>
<dbReference type="PANTHER" id="PTHR43493:SF5">
    <property type="entry name" value="DNA GYRASE SUBUNIT A, CHLOROPLASTIC_MITOCHONDRIAL"/>
    <property type="match status" value="1"/>
</dbReference>
<evidence type="ECO:0000313" key="9">
    <source>
        <dbReference type="EMBL" id="USR80120.1"/>
    </source>
</evidence>